<dbReference type="STRING" id="647113.Metok_1208"/>
<proteinExistence type="inferred from homology"/>
<dbReference type="NCBIfam" id="TIGR00072">
    <property type="entry name" value="hydrog_prot"/>
    <property type="match status" value="1"/>
</dbReference>
<dbReference type="InterPro" id="IPR023430">
    <property type="entry name" value="Pept_HybD-like_dom_sf"/>
</dbReference>
<dbReference type="PANTHER" id="PTHR30302">
    <property type="entry name" value="HYDROGENASE 1 MATURATION PROTEASE"/>
    <property type="match status" value="1"/>
</dbReference>
<dbReference type="HOGENOM" id="CLU_099037_4_1_2"/>
<protein>
    <submittedName>
        <fullName evidence="5">Hydrogenase maturation protease HycI</fullName>
    </submittedName>
</protein>
<organism evidence="5 6">
    <name type="scientific">Methanothermococcus okinawensis (strain DSM 14208 / JCM 11175 / IH1)</name>
    <dbReference type="NCBI Taxonomy" id="647113"/>
    <lineage>
        <taxon>Archaea</taxon>
        <taxon>Methanobacteriati</taxon>
        <taxon>Methanobacteriota</taxon>
        <taxon>Methanomada group</taxon>
        <taxon>Methanococci</taxon>
        <taxon>Methanococcales</taxon>
        <taxon>Methanococcaceae</taxon>
        <taxon>Methanothermococcus</taxon>
    </lineage>
</organism>
<name>F8AJJ0_METOI</name>
<dbReference type="RefSeq" id="WP_013867359.1">
    <property type="nucleotide sequence ID" value="NC_015636.1"/>
</dbReference>
<dbReference type="GeneID" id="10773364"/>
<evidence type="ECO:0000256" key="3">
    <source>
        <dbReference type="ARBA" id="ARBA00022750"/>
    </source>
</evidence>
<dbReference type="Pfam" id="PF01750">
    <property type="entry name" value="HycI"/>
    <property type="match status" value="1"/>
</dbReference>
<dbReference type="EMBL" id="CP002792">
    <property type="protein sequence ID" value="AEH07176.1"/>
    <property type="molecule type" value="Genomic_DNA"/>
</dbReference>
<keyword evidence="2 5" id="KW-0645">Protease</keyword>
<reference evidence="5" key="1">
    <citation type="submission" date="2011-05" db="EMBL/GenBank/DDBJ databases">
        <title>Complete sequence of chromosome of Methanothermococcus okinawensis IH1.</title>
        <authorList>
            <consortium name="US DOE Joint Genome Institute"/>
            <person name="Lucas S."/>
            <person name="Han J."/>
            <person name="Lapidus A."/>
            <person name="Cheng J.-F."/>
            <person name="Goodwin L."/>
            <person name="Pitluck S."/>
            <person name="Peters L."/>
            <person name="Mikhailova N."/>
            <person name="Held B."/>
            <person name="Han C."/>
            <person name="Tapia R."/>
            <person name="Land M."/>
            <person name="Hauser L."/>
            <person name="Kyrpides N."/>
            <person name="Ivanova N."/>
            <person name="Pagani I."/>
            <person name="Sieprawska-Lupa M."/>
            <person name="Takai K."/>
            <person name="Miyazaki J."/>
            <person name="Whitman W."/>
            <person name="Woyke T."/>
        </authorList>
    </citation>
    <scope>NUCLEOTIDE SEQUENCE</scope>
    <source>
        <strain evidence="5">IH1</strain>
    </source>
</reference>
<sequence>MVENNKKVKKLKKFYIKLLFKVRTLDIKPILEEYLKDCKKIAIMGIGNTMKGDDGFGVLLIENLVKHYKNKYNLDLNNEVNNIRDKIILLNCGVVPENFTDVLKQEKPDKILIIDAALMGKSPGTLNIVNSEDISEIGFSTHSLPMSVIVKYLSYYIDTEILIIGIEPEQIDFGKSLSKKIYEKNLKFTEMLINLLDSFLKMKIMRNN</sequence>
<evidence type="ECO:0000256" key="1">
    <source>
        <dbReference type="ARBA" id="ARBA00006814"/>
    </source>
</evidence>
<dbReference type="KEGG" id="mok:Metok_1208"/>
<dbReference type="PANTHER" id="PTHR30302:SF1">
    <property type="entry name" value="HYDROGENASE 2 MATURATION PROTEASE"/>
    <property type="match status" value="1"/>
</dbReference>
<dbReference type="AlphaFoldDB" id="F8AJJ0"/>
<dbReference type="MEROPS" id="A31.003"/>
<dbReference type="CDD" id="cd06067">
    <property type="entry name" value="H2MP_MemB-H2evol"/>
    <property type="match status" value="1"/>
</dbReference>
<keyword evidence="6" id="KW-1185">Reference proteome</keyword>
<dbReference type="GO" id="GO:0016485">
    <property type="term" value="P:protein processing"/>
    <property type="evidence" value="ECO:0007669"/>
    <property type="project" value="TreeGrafter"/>
</dbReference>
<evidence type="ECO:0000256" key="4">
    <source>
        <dbReference type="ARBA" id="ARBA00022801"/>
    </source>
</evidence>
<dbReference type="InterPro" id="IPR004420">
    <property type="entry name" value="Pept_A31_hyd_mat_HycI"/>
</dbReference>
<keyword evidence="3" id="KW-0064">Aspartyl protease</keyword>
<dbReference type="NCBIfam" id="TIGR00142">
    <property type="entry name" value="hycI"/>
    <property type="match status" value="1"/>
</dbReference>
<evidence type="ECO:0000313" key="6">
    <source>
        <dbReference type="Proteomes" id="UP000009296"/>
    </source>
</evidence>
<evidence type="ECO:0000313" key="5">
    <source>
        <dbReference type="EMBL" id="AEH07176.1"/>
    </source>
</evidence>
<evidence type="ECO:0000256" key="2">
    <source>
        <dbReference type="ARBA" id="ARBA00022670"/>
    </source>
</evidence>
<dbReference type="GO" id="GO:0004190">
    <property type="term" value="F:aspartic-type endopeptidase activity"/>
    <property type="evidence" value="ECO:0007669"/>
    <property type="project" value="UniProtKB-KW"/>
</dbReference>
<dbReference type="SUPFAM" id="SSF53163">
    <property type="entry name" value="HybD-like"/>
    <property type="match status" value="1"/>
</dbReference>
<gene>
    <name evidence="5" type="ordered locus">Metok_1208</name>
</gene>
<accession>F8AJJ0</accession>
<dbReference type="InterPro" id="IPR000671">
    <property type="entry name" value="Peptidase_A31"/>
</dbReference>
<dbReference type="GO" id="GO:0008047">
    <property type="term" value="F:enzyme activator activity"/>
    <property type="evidence" value="ECO:0007669"/>
    <property type="project" value="InterPro"/>
</dbReference>
<comment type="similarity">
    <text evidence="1">Belongs to the peptidase A31 family.</text>
</comment>
<dbReference type="Proteomes" id="UP000009296">
    <property type="component" value="Chromosome"/>
</dbReference>
<dbReference type="eggNOG" id="arCOG04429">
    <property type="taxonomic scope" value="Archaea"/>
</dbReference>
<dbReference type="OrthoDB" id="44145at2157"/>
<keyword evidence="4" id="KW-0378">Hydrolase</keyword>
<dbReference type="Gene3D" id="3.40.50.1450">
    <property type="entry name" value="HybD-like"/>
    <property type="match status" value="1"/>
</dbReference>